<name>A0A2W6NHJ4_9BACL</name>
<organism evidence="1 2">
    <name type="scientific">Paenibacillus silvae</name>
    <dbReference type="NCBI Taxonomy" id="1325358"/>
    <lineage>
        <taxon>Bacteria</taxon>
        <taxon>Bacillati</taxon>
        <taxon>Bacillota</taxon>
        <taxon>Bacilli</taxon>
        <taxon>Bacillales</taxon>
        <taxon>Paenibacillaceae</taxon>
        <taxon>Paenibacillus</taxon>
    </lineage>
</organism>
<gene>
    <name evidence="1" type="ORF">DN757_13770</name>
</gene>
<accession>A0A2W6NHJ4</accession>
<comment type="caution">
    <text evidence="1">The sequence shown here is derived from an EMBL/GenBank/DDBJ whole genome shotgun (WGS) entry which is preliminary data.</text>
</comment>
<reference evidence="1 2" key="1">
    <citation type="submission" date="2018-06" db="EMBL/GenBank/DDBJ databases">
        <title>Isolation of heavy metals resistant Paenibacillus silvae NC2 from Gold-Copper mine in ZiJin, China.</title>
        <authorList>
            <person name="Xu J."/>
            <person name="Mazhar H.S."/>
            <person name="Rensing C."/>
        </authorList>
    </citation>
    <scope>NUCLEOTIDE SEQUENCE [LARGE SCALE GENOMIC DNA]</scope>
    <source>
        <strain evidence="1 2">NC2</strain>
    </source>
</reference>
<evidence type="ECO:0000313" key="2">
    <source>
        <dbReference type="Proteomes" id="UP000249204"/>
    </source>
</evidence>
<dbReference type="AlphaFoldDB" id="A0A2W6NHJ4"/>
<proteinExistence type="predicted"/>
<dbReference type="EMBL" id="QKWW01000037">
    <property type="protein sequence ID" value="PZT55105.1"/>
    <property type="molecule type" value="Genomic_DNA"/>
</dbReference>
<dbReference type="Proteomes" id="UP000249204">
    <property type="component" value="Unassembled WGS sequence"/>
</dbReference>
<evidence type="ECO:0000313" key="1">
    <source>
        <dbReference type="EMBL" id="PZT55105.1"/>
    </source>
</evidence>
<protein>
    <submittedName>
        <fullName evidence="1">Uncharacterized protein</fullName>
    </submittedName>
</protein>
<sequence>MKRDDVHTLLAELKDGHLLDNQNFKGLDVDAYLDERDEPSFADEWMQAYERYAGDSAVAEQEVLRSIRETAFKRTITLTGEPELAGYVSDDFGLIGCYLLQKHEQNDFVKQMLGSYRQGKLPLG</sequence>
<dbReference type="RefSeq" id="WP_111270805.1">
    <property type="nucleotide sequence ID" value="NZ_QKWW01000037.1"/>
</dbReference>